<dbReference type="InterPro" id="IPR019734">
    <property type="entry name" value="TPR_rpt"/>
</dbReference>
<comment type="caution">
    <text evidence="2">The sequence shown here is derived from an EMBL/GenBank/DDBJ whole genome shotgun (WGS) entry which is preliminary data.</text>
</comment>
<dbReference type="InterPro" id="IPR011990">
    <property type="entry name" value="TPR-like_helical_dom_sf"/>
</dbReference>
<evidence type="ECO:0000313" key="3">
    <source>
        <dbReference type="Proteomes" id="UP000439903"/>
    </source>
</evidence>
<dbReference type="OrthoDB" id="10006270at2759"/>
<keyword evidence="1" id="KW-0802">TPR repeat</keyword>
<feature type="repeat" description="TPR" evidence="1">
    <location>
        <begin position="6"/>
        <end position="39"/>
    </location>
</feature>
<dbReference type="Gene3D" id="1.25.40.10">
    <property type="entry name" value="Tetratricopeptide repeat domain"/>
    <property type="match status" value="1"/>
</dbReference>
<reference evidence="2 3" key="1">
    <citation type="journal article" date="2019" name="Environ. Microbiol.">
        <title>At the nexus of three kingdoms: the genome of the mycorrhizal fungus Gigaspora margarita provides insights into plant, endobacterial and fungal interactions.</title>
        <authorList>
            <person name="Venice F."/>
            <person name="Ghignone S."/>
            <person name="Salvioli di Fossalunga A."/>
            <person name="Amselem J."/>
            <person name="Novero M."/>
            <person name="Xianan X."/>
            <person name="Sedzielewska Toro K."/>
            <person name="Morin E."/>
            <person name="Lipzen A."/>
            <person name="Grigoriev I.V."/>
            <person name="Henrissat B."/>
            <person name="Martin F.M."/>
            <person name="Bonfante P."/>
        </authorList>
    </citation>
    <scope>NUCLEOTIDE SEQUENCE [LARGE SCALE GENOMIC DNA]</scope>
    <source>
        <strain evidence="2 3">BEG34</strain>
    </source>
</reference>
<protein>
    <submittedName>
        <fullName evidence="2">Anaphase-promoting complex subunit Cut9</fullName>
    </submittedName>
</protein>
<evidence type="ECO:0000256" key="1">
    <source>
        <dbReference type="PROSITE-ProRule" id="PRU00339"/>
    </source>
</evidence>
<dbReference type="SUPFAM" id="SSF48452">
    <property type="entry name" value="TPR-like"/>
    <property type="match status" value="1"/>
</dbReference>
<organism evidence="2 3">
    <name type="scientific">Gigaspora margarita</name>
    <dbReference type="NCBI Taxonomy" id="4874"/>
    <lineage>
        <taxon>Eukaryota</taxon>
        <taxon>Fungi</taxon>
        <taxon>Fungi incertae sedis</taxon>
        <taxon>Mucoromycota</taxon>
        <taxon>Glomeromycotina</taxon>
        <taxon>Glomeromycetes</taxon>
        <taxon>Diversisporales</taxon>
        <taxon>Gigasporaceae</taxon>
        <taxon>Gigaspora</taxon>
    </lineage>
</organism>
<name>A0A8H4AUR3_GIGMA</name>
<evidence type="ECO:0000313" key="2">
    <source>
        <dbReference type="EMBL" id="KAF0534785.1"/>
    </source>
</evidence>
<accession>A0A8H4AUR3</accession>
<keyword evidence="3" id="KW-1185">Reference proteome</keyword>
<dbReference type="EMBL" id="WTPW01000209">
    <property type="protein sequence ID" value="KAF0534785.1"/>
    <property type="molecule type" value="Genomic_DNA"/>
</dbReference>
<dbReference type="AlphaFoldDB" id="A0A8H4AUR3"/>
<dbReference type="PROSITE" id="PS50005">
    <property type="entry name" value="TPR"/>
    <property type="match status" value="1"/>
</dbReference>
<dbReference type="Proteomes" id="UP000439903">
    <property type="component" value="Unassembled WGS sequence"/>
</dbReference>
<sequence>MDSHCGPAWVGFGHTFAIESEYDQAITAYSTAAKLYPGSHLSTLHWYAQSVDSFKNALKVVEETKNAATSMGNNID</sequence>
<gene>
    <name evidence="2" type="ORF">F8M41_009839</name>
</gene>
<proteinExistence type="predicted"/>